<dbReference type="HOGENOM" id="CLU_059741_1_0_5"/>
<proteinExistence type="predicted"/>
<accession>A0A0B5E9F1</accession>
<reference evidence="3 4" key="1">
    <citation type="journal article" date="2014" name="Int. J. Syst. Evol. Microbiol.">
        <title>Celeribacter indicus sp. nov., a polycyclic aromatic hydrocarbon-degrading bacterium from deep-sea sediment and reclassification of Huaishuia halophila as Celeribacter halophilus comb. nov.</title>
        <authorList>
            <person name="Lai Q."/>
            <person name="Cao J."/>
            <person name="Yuan J."/>
            <person name="Li F."/>
            <person name="Shao Z."/>
        </authorList>
    </citation>
    <scope>NUCLEOTIDE SEQUENCE [LARGE SCALE GENOMIC DNA]</scope>
    <source>
        <strain evidence="3">P73</strain>
    </source>
</reference>
<dbReference type="NCBIfam" id="NF041892">
    <property type="entry name" value="DgcN"/>
    <property type="match status" value="1"/>
</dbReference>
<sequence>MIQTPYLLFLGDAPDPLAAKVAQGIRDWRPEFAVGQFRMEGCKADMKLPDMSLAEAKAAGAKTLVIGVANRGGVISPAWKKVLIEALEEGFDLASGLHNLLRDEEDLAAVAKACGRTLHDVRVPSVKYPIANGEKRRGKRCLAVGTDCSVGKMYTALAMDREMRDRGLKSTFRATGQTGILITGDGVPLDAVIADFMAGSIEWLTPDNDEDHWDLIEGQGSLFHVSYSGVTMALVHGGQPDALVLCHEPTRAHMRGLPGYNLPSLPALRDLALELARVANPACEVIGISVNTQHLDDEEAVAYLARVEEEMGLPAVDPFRQGAGRLVDALVGKRSDLAA</sequence>
<dbReference type="EMBL" id="CP004393">
    <property type="protein sequence ID" value="AJE48957.1"/>
    <property type="molecule type" value="Genomic_DNA"/>
</dbReference>
<dbReference type="PIRSF" id="PIRSF026760">
    <property type="entry name" value="UCP026760"/>
    <property type="match status" value="1"/>
</dbReference>
<organism evidence="3 4">
    <name type="scientific">Celeribacter indicus</name>
    <dbReference type="NCBI Taxonomy" id="1208324"/>
    <lineage>
        <taxon>Bacteria</taxon>
        <taxon>Pseudomonadati</taxon>
        <taxon>Pseudomonadota</taxon>
        <taxon>Alphaproteobacteria</taxon>
        <taxon>Rhodobacterales</taxon>
        <taxon>Roseobacteraceae</taxon>
        <taxon>Celeribacter</taxon>
    </lineage>
</organism>
<feature type="domain" description="D-glutamate N-acetyltransferase-like N-terminal" evidence="2">
    <location>
        <begin position="38"/>
        <end position="124"/>
    </location>
</feature>
<dbReference type="InterPro" id="IPR011669">
    <property type="entry name" value="DgcN-like"/>
</dbReference>
<evidence type="ECO:0000259" key="2">
    <source>
        <dbReference type="Pfam" id="PF17396"/>
    </source>
</evidence>
<dbReference type="STRING" id="1208324.P73_4242"/>
<dbReference type="Pfam" id="PF07755">
    <property type="entry name" value="DUF1611"/>
    <property type="match status" value="1"/>
</dbReference>
<dbReference type="InterPro" id="IPR035086">
    <property type="entry name" value="DgcN-like_C"/>
</dbReference>
<dbReference type="SUPFAM" id="SSF52540">
    <property type="entry name" value="P-loop containing nucleoside triphosphate hydrolases"/>
    <property type="match status" value="1"/>
</dbReference>
<dbReference type="PANTHER" id="PTHR40690:SF1">
    <property type="entry name" value="DUF1611 DOMAIN-CONTAINING PROTEIN"/>
    <property type="match status" value="1"/>
</dbReference>
<dbReference type="Proteomes" id="UP000031521">
    <property type="component" value="Chromosome"/>
</dbReference>
<feature type="domain" description="D-glutamate N-acetyltransferase-like C-terminal" evidence="1">
    <location>
        <begin position="130"/>
        <end position="327"/>
    </location>
</feature>
<evidence type="ECO:0000313" key="3">
    <source>
        <dbReference type="EMBL" id="AJE48957.1"/>
    </source>
</evidence>
<evidence type="ECO:0000259" key="1">
    <source>
        <dbReference type="Pfam" id="PF07755"/>
    </source>
</evidence>
<dbReference type="OrthoDB" id="9778498at2"/>
<dbReference type="KEGG" id="cid:P73_4242"/>
<gene>
    <name evidence="3" type="ORF">P73_4242</name>
</gene>
<name>A0A0B5E9F1_9RHOB</name>
<dbReference type="InterPro" id="IPR027417">
    <property type="entry name" value="P-loop_NTPase"/>
</dbReference>
<dbReference type="Gene3D" id="3.40.50.720">
    <property type="entry name" value="NAD(P)-binding Rossmann-like Domain"/>
    <property type="match status" value="1"/>
</dbReference>
<evidence type="ECO:0000313" key="4">
    <source>
        <dbReference type="Proteomes" id="UP000031521"/>
    </source>
</evidence>
<dbReference type="Gene3D" id="3.40.50.300">
    <property type="entry name" value="P-loop containing nucleotide triphosphate hydrolases"/>
    <property type="match status" value="1"/>
</dbReference>
<dbReference type="AlphaFoldDB" id="A0A0B5E9F1"/>
<dbReference type="InterPro" id="IPR035402">
    <property type="entry name" value="DgcN-like_N"/>
</dbReference>
<dbReference type="Pfam" id="PF17396">
    <property type="entry name" value="DUF1611_N"/>
    <property type="match status" value="1"/>
</dbReference>
<keyword evidence="4" id="KW-1185">Reference proteome</keyword>
<dbReference type="PANTHER" id="PTHR40690">
    <property type="entry name" value="GLL3100 PROTEIN"/>
    <property type="match status" value="1"/>
</dbReference>
<evidence type="ECO:0008006" key="5">
    <source>
        <dbReference type="Google" id="ProtNLM"/>
    </source>
</evidence>
<protein>
    <recommendedName>
        <fullName evidence="5">EBNA-1 nuclear protein</fullName>
    </recommendedName>
</protein>
<dbReference type="RefSeq" id="WP_043871141.1">
    <property type="nucleotide sequence ID" value="NZ_CP004393.1"/>
</dbReference>